<keyword evidence="3" id="KW-1185">Reference proteome</keyword>
<evidence type="ECO:0008006" key="4">
    <source>
        <dbReference type="Google" id="ProtNLM"/>
    </source>
</evidence>
<dbReference type="RefSeq" id="WP_110985502.1">
    <property type="nucleotide sequence ID" value="NZ_CAWNWM010000004.1"/>
</dbReference>
<evidence type="ECO:0000313" key="3">
    <source>
        <dbReference type="Proteomes" id="UP000248857"/>
    </source>
</evidence>
<sequence length="142" mass="16507">MLRSTHRRIPLALLLLRLSVFLVMLMWTLDKFINPTHAAAVFETFYFISGLGNIPVYIIGVLQLVIIVGFVLGFRKRITYPIVLFLHAVSTLSAYKKYLAPYEDTNLLFFAAWPMLAACFALYYLHDWDTLWVLDKEKARLF</sequence>
<accession>A0A2W1JKQ9</accession>
<dbReference type="OrthoDB" id="7355622at2"/>
<organism evidence="2 3">
    <name type="scientific">Acaryochloris thomasi RCC1774</name>
    <dbReference type="NCBI Taxonomy" id="1764569"/>
    <lineage>
        <taxon>Bacteria</taxon>
        <taxon>Bacillati</taxon>
        <taxon>Cyanobacteriota</taxon>
        <taxon>Cyanophyceae</taxon>
        <taxon>Acaryochloridales</taxon>
        <taxon>Acaryochloridaceae</taxon>
        <taxon>Acaryochloris</taxon>
        <taxon>Acaryochloris thomasi</taxon>
    </lineage>
</organism>
<feature type="transmembrane region" description="Helical" evidence="1">
    <location>
        <begin position="54"/>
        <end position="73"/>
    </location>
</feature>
<dbReference type="AlphaFoldDB" id="A0A2W1JKQ9"/>
<proteinExistence type="predicted"/>
<gene>
    <name evidence="2" type="ORF">C1752_01522</name>
</gene>
<keyword evidence="1" id="KW-0812">Transmembrane</keyword>
<reference evidence="2 3" key="1">
    <citation type="journal article" date="2018" name="Sci. Rep.">
        <title>A novel species of the marine cyanobacterium Acaryochloris with a unique pigment content and lifestyle.</title>
        <authorList>
            <person name="Partensky F."/>
            <person name="Six C."/>
            <person name="Ratin M."/>
            <person name="Garczarek L."/>
            <person name="Vaulot D."/>
            <person name="Probert I."/>
            <person name="Calteau A."/>
            <person name="Gourvil P."/>
            <person name="Marie D."/>
            <person name="Grebert T."/>
            <person name="Bouchier C."/>
            <person name="Le Panse S."/>
            <person name="Gachenot M."/>
            <person name="Rodriguez F."/>
            <person name="Garrido J.L."/>
        </authorList>
    </citation>
    <scope>NUCLEOTIDE SEQUENCE [LARGE SCALE GENOMIC DNA]</scope>
    <source>
        <strain evidence="2 3">RCC1774</strain>
    </source>
</reference>
<keyword evidence="1" id="KW-0472">Membrane</keyword>
<feature type="transmembrane region" description="Helical" evidence="1">
    <location>
        <begin position="107"/>
        <end position="125"/>
    </location>
</feature>
<keyword evidence="1" id="KW-1133">Transmembrane helix</keyword>
<dbReference type="Proteomes" id="UP000248857">
    <property type="component" value="Unassembled WGS sequence"/>
</dbReference>
<evidence type="ECO:0000313" key="2">
    <source>
        <dbReference type="EMBL" id="PZD73980.1"/>
    </source>
</evidence>
<comment type="caution">
    <text evidence="2">The sequence shown here is derived from an EMBL/GenBank/DDBJ whole genome shotgun (WGS) entry which is preliminary data.</text>
</comment>
<name>A0A2W1JKQ9_9CYAN</name>
<protein>
    <recommendedName>
        <fullName evidence="4">DoxX protein</fullName>
    </recommendedName>
</protein>
<dbReference type="EMBL" id="PQWO01000004">
    <property type="protein sequence ID" value="PZD73980.1"/>
    <property type="molecule type" value="Genomic_DNA"/>
</dbReference>
<evidence type="ECO:0000256" key="1">
    <source>
        <dbReference type="SAM" id="Phobius"/>
    </source>
</evidence>